<dbReference type="EC" id="6.1.1.4" evidence="9"/>
<keyword evidence="4 9" id="KW-0547">Nucleotide-binding</keyword>
<dbReference type="Pfam" id="PF13603">
    <property type="entry name" value="tRNA-synt_1_2"/>
    <property type="match status" value="1"/>
</dbReference>
<dbReference type="InterPro" id="IPR002300">
    <property type="entry name" value="aa-tRNA-synth_Ia"/>
</dbReference>
<evidence type="ECO:0000256" key="5">
    <source>
        <dbReference type="ARBA" id="ARBA00022840"/>
    </source>
</evidence>
<dbReference type="SUPFAM" id="SSF47323">
    <property type="entry name" value="Anticodon-binding domain of a subclass of class I aminoacyl-tRNA synthetases"/>
    <property type="match status" value="1"/>
</dbReference>
<dbReference type="CDD" id="cd00812">
    <property type="entry name" value="LeuRS_core"/>
    <property type="match status" value="1"/>
</dbReference>
<dbReference type="Gene3D" id="3.10.20.590">
    <property type="match status" value="1"/>
</dbReference>
<dbReference type="Pfam" id="PF00133">
    <property type="entry name" value="tRNA-synt_1"/>
    <property type="match status" value="1"/>
</dbReference>
<dbReference type="SUPFAM" id="SSF52374">
    <property type="entry name" value="Nucleotidylyl transferase"/>
    <property type="match status" value="1"/>
</dbReference>
<proteinExistence type="inferred from homology"/>
<dbReference type="GO" id="GO:0005829">
    <property type="term" value="C:cytosol"/>
    <property type="evidence" value="ECO:0007669"/>
    <property type="project" value="TreeGrafter"/>
</dbReference>
<dbReference type="InterPro" id="IPR002302">
    <property type="entry name" value="Leu-tRNA-ligase"/>
</dbReference>
<evidence type="ECO:0000256" key="3">
    <source>
        <dbReference type="ARBA" id="ARBA00022598"/>
    </source>
</evidence>
<dbReference type="PANTHER" id="PTHR43740:SF2">
    <property type="entry name" value="LEUCINE--TRNA LIGASE, MITOCHONDRIAL"/>
    <property type="match status" value="1"/>
</dbReference>
<evidence type="ECO:0000256" key="4">
    <source>
        <dbReference type="ARBA" id="ARBA00022741"/>
    </source>
</evidence>
<feature type="region of interest" description="Disordered" evidence="11">
    <location>
        <begin position="547"/>
        <end position="568"/>
    </location>
</feature>
<protein>
    <recommendedName>
        <fullName evidence="9">Leucine--tRNA ligase</fullName>
        <ecNumber evidence="9">6.1.1.4</ecNumber>
    </recommendedName>
    <alternativeName>
        <fullName evidence="9">Leucyl-tRNA synthetase</fullName>
        <shortName evidence="9">LeuRS</shortName>
    </alternativeName>
</protein>
<dbReference type="InterPro" id="IPR014729">
    <property type="entry name" value="Rossmann-like_a/b/a_fold"/>
</dbReference>
<feature type="compositionally biased region" description="Basic and acidic residues" evidence="11">
    <location>
        <begin position="556"/>
        <end position="568"/>
    </location>
</feature>
<dbReference type="CDD" id="cd07958">
    <property type="entry name" value="Anticodon_Ia_Leu_BEm"/>
    <property type="match status" value="1"/>
</dbReference>
<feature type="short sequence motif" description="'KMSKS' region" evidence="9">
    <location>
        <begin position="656"/>
        <end position="660"/>
    </location>
</feature>
<evidence type="ECO:0000313" key="16">
    <source>
        <dbReference type="EMBL" id="GGH48089.1"/>
    </source>
</evidence>
<feature type="compositionally biased region" description="Polar residues" evidence="11">
    <location>
        <begin position="29"/>
        <end position="44"/>
    </location>
</feature>
<feature type="short sequence motif" description="'HIGH' region" evidence="9">
    <location>
        <begin position="89"/>
        <end position="99"/>
    </location>
</feature>
<feature type="binding site" evidence="9">
    <location>
        <position position="659"/>
    </location>
    <ligand>
        <name>ATP</name>
        <dbReference type="ChEBI" id="CHEBI:30616"/>
    </ligand>
</feature>
<dbReference type="FunFam" id="3.40.50.620:FF:000056">
    <property type="entry name" value="Leucine--tRNA ligase"/>
    <property type="match status" value="1"/>
</dbReference>
<dbReference type="GO" id="GO:0006429">
    <property type="term" value="P:leucyl-tRNA aminoacylation"/>
    <property type="evidence" value="ECO:0007669"/>
    <property type="project" value="UniProtKB-UniRule"/>
</dbReference>
<dbReference type="InterPro" id="IPR025709">
    <property type="entry name" value="Leu_tRNA-synth_edit"/>
</dbReference>
<comment type="similarity">
    <text evidence="1 9 10">Belongs to the class-I aminoacyl-tRNA synthetase family.</text>
</comment>
<evidence type="ECO:0000256" key="11">
    <source>
        <dbReference type="SAM" id="MobiDB-lite"/>
    </source>
</evidence>
<accession>A0A917IHT7</accession>
<dbReference type="InterPro" id="IPR013155">
    <property type="entry name" value="M/V/L/I-tRNA-synth_anticd-bd"/>
</dbReference>
<dbReference type="FunFam" id="3.40.50.620:FF:000003">
    <property type="entry name" value="Leucine--tRNA ligase"/>
    <property type="match status" value="1"/>
</dbReference>
<dbReference type="Proteomes" id="UP000657592">
    <property type="component" value="Unassembled WGS sequence"/>
</dbReference>
<dbReference type="GO" id="GO:0004823">
    <property type="term" value="F:leucine-tRNA ligase activity"/>
    <property type="evidence" value="ECO:0007669"/>
    <property type="project" value="UniProtKB-UniRule"/>
</dbReference>
<evidence type="ECO:0000256" key="1">
    <source>
        <dbReference type="ARBA" id="ARBA00005594"/>
    </source>
</evidence>
<keyword evidence="3 9" id="KW-0436">Ligase</keyword>
<dbReference type="PANTHER" id="PTHR43740">
    <property type="entry name" value="LEUCYL-TRNA SYNTHETASE"/>
    <property type="match status" value="1"/>
</dbReference>
<evidence type="ECO:0000256" key="9">
    <source>
        <dbReference type="HAMAP-Rule" id="MF_00049"/>
    </source>
</evidence>
<dbReference type="InterPro" id="IPR009008">
    <property type="entry name" value="Val/Leu/Ile-tRNA-synth_edit"/>
</dbReference>
<feature type="region of interest" description="Disordered" evidence="11">
    <location>
        <begin position="29"/>
        <end position="48"/>
    </location>
</feature>
<dbReference type="FunFam" id="1.10.730.10:FF:000002">
    <property type="entry name" value="Leucine--tRNA ligase"/>
    <property type="match status" value="1"/>
</dbReference>
<reference evidence="16" key="2">
    <citation type="submission" date="2020-09" db="EMBL/GenBank/DDBJ databases">
        <authorList>
            <person name="Sun Q."/>
            <person name="Zhou Y."/>
        </authorList>
    </citation>
    <scope>NUCLEOTIDE SEQUENCE</scope>
    <source>
        <strain evidence="16">CGMCC 1.15794</strain>
    </source>
</reference>
<reference evidence="16" key="1">
    <citation type="journal article" date="2014" name="Int. J. Syst. Evol. Microbiol.">
        <title>Complete genome sequence of Corynebacterium casei LMG S-19264T (=DSM 44701T), isolated from a smear-ripened cheese.</title>
        <authorList>
            <consortium name="US DOE Joint Genome Institute (JGI-PGF)"/>
            <person name="Walter F."/>
            <person name="Albersmeier A."/>
            <person name="Kalinowski J."/>
            <person name="Ruckert C."/>
        </authorList>
    </citation>
    <scope>NUCLEOTIDE SEQUENCE</scope>
    <source>
        <strain evidence="16">CGMCC 1.15794</strain>
    </source>
</reference>
<dbReference type="EMBL" id="BMJY01000013">
    <property type="protein sequence ID" value="GGH48089.1"/>
    <property type="molecule type" value="Genomic_DNA"/>
</dbReference>
<organism evidence="16 17">
    <name type="scientific">Microbacterium album</name>
    <dbReference type="NCBI Taxonomy" id="2053191"/>
    <lineage>
        <taxon>Bacteria</taxon>
        <taxon>Bacillati</taxon>
        <taxon>Actinomycetota</taxon>
        <taxon>Actinomycetes</taxon>
        <taxon>Micrococcales</taxon>
        <taxon>Microbacteriaceae</taxon>
        <taxon>Microbacterium</taxon>
    </lineage>
</organism>
<dbReference type="Gene3D" id="3.90.740.10">
    <property type="entry name" value="Valyl/Leucyl/Isoleucyl-tRNA synthetase, editing domain"/>
    <property type="match status" value="1"/>
</dbReference>
<comment type="subcellular location">
    <subcellularLocation>
        <location evidence="9">Cytoplasm</location>
    </subcellularLocation>
</comment>
<evidence type="ECO:0000259" key="14">
    <source>
        <dbReference type="Pfam" id="PF09334"/>
    </source>
</evidence>
<dbReference type="PRINTS" id="PR00985">
    <property type="entry name" value="TRNASYNTHLEU"/>
</dbReference>
<name>A0A917IHT7_9MICO</name>
<evidence type="ECO:0000256" key="10">
    <source>
        <dbReference type="RuleBase" id="RU363035"/>
    </source>
</evidence>
<dbReference type="GO" id="GO:0002161">
    <property type="term" value="F:aminoacyl-tRNA deacylase activity"/>
    <property type="evidence" value="ECO:0007669"/>
    <property type="project" value="InterPro"/>
</dbReference>
<dbReference type="GO" id="GO:0005524">
    <property type="term" value="F:ATP binding"/>
    <property type="evidence" value="ECO:0007669"/>
    <property type="project" value="UniProtKB-UniRule"/>
</dbReference>
<dbReference type="AlphaFoldDB" id="A0A917IHT7"/>
<dbReference type="SUPFAM" id="SSF50677">
    <property type="entry name" value="ValRS/IleRS/LeuRS editing domain"/>
    <property type="match status" value="1"/>
</dbReference>
<evidence type="ECO:0000256" key="7">
    <source>
        <dbReference type="ARBA" id="ARBA00023146"/>
    </source>
</evidence>
<evidence type="ECO:0000259" key="15">
    <source>
        <dbReference type="Pfam" id="PF13603"/>
    </source>
</evidence>
<dbReference type="InterPro" id="IPR009080">
    <property type="entry name" value="tRNAsynth_Ia_anticodon-bd"/>
</dbReference>
<dbReference type="Gene3D" id="1.10.730.10">
    <property type="entry name" value="Isoleucyl-tRNA Synthetase, Domain 1"/>
    <property type="match status" value="1"/>
</dbReference>
<feature type="domain" description="Methionyl/Valyl/Leucyl/Isoleucyl-tRNA synthetase anticodon-binding" evidence="13">
    <location>
        <begin position="732"/>
        <end position="854"/>
    </location>
</feature>
<keyword evidence="6 9" id="KW-0648">Protein biosynthesis</keyword>
<feature type="domain" description="Leucyl-tRNA synthetase editing" evidence="15">
    <location>
        <begin position="269"/>
        <end position="480"/>
    </location>
</feature>
<dbReference type="Pfam" id="PF09334">
    <property type="entry name" value="tRNA-synt_1g"/>
    <property type="match status" value="1"/>
</dbReference>
<gene>
    <name evidence="9 16" type="primary">leuS</name>
    <name evidence="16" type="ORF">GCM10010921_25280</name>
</gene>
<comment type="caution">
    <text evidence="16">The sequence shown here is derived from an EMBL/GenBank/DDBJ whole genome shotgun (WGS) entry which is preliminary data.</text>
</comment>
<feature type="domain" description="Aminoacyl-tRNA synthetase class Ia" evidence="12">
    <location>
        <begin position="493"/>
        <end position="691"/>
    </location>
</feature>
<keyword evidence="17" id="KW-1185">Reference proteome</keyword>
<evidence type="ECO:0000259" key="12">
    <source>
        <dbReference type="Pfam" id="PF00133"/>
    </source>
</evidence>
<feature type="domain" description="Methionyl/Leucyl tRNA synthetase" evidence="14">
    <location>
        <begin position="83"/>
        <end position="226"/>
    </location>
</feature>
<keyword evidence="2 9" id="KW-0963">Cytoplasm</keyword>
<sequence length="891" mass="99558">MLRANLEPRPPRAPRFGVPTIDWQYHPVSQNESQNVSPDSSVSTAPGDGAIDVHALHAKWQRLWEERGTFLAGGDKDTRPRKYVLAMFPYPSGDLHMGHAENYLYSDIVARFWRHRGYNVLHPIGWDSFGLPAENAAIQRGADPREWTYANIAQQRESLKAYGVSFDWSRVLHTSDDDYYRWNQWLFQQLHERGLAYRKESPVNWCPNDQTVLANEQVVDSACERCGATVEKKKLTQWYFKITEYADRLLDDLNQLEGFWPQKVLQMQRNWIGRSVGADIDFRIEGRDEPVTVFSTRPDTLHGATFMVVAPDSDLAVELVAGASPEARTRFQDYLLQTQQQTEIERQSADRPKTGVFLERFAINPINGERLPIWAADYVLADYGHGAVMAVPAHDQRDLDFARAFDLPVRVVVDTTAPITGAIPVIELDEDGVPIDPQLSEIDPRVTGEALTGEGRMINSGSLDGLSKRNAITRVIEQLEAAGTGRRAKQYRLRDWLISRQRFWGTPIPMVHTQDGDIVPVPADELPVRLPDAAGLDLKPKGKSPLGAATGWVETTDPRTGEPALRDPDTMDTFVDSSWYYLRFLSPGNDGKAFDPRDADRWAPVDAYIGGVEHAILHLLYARFITKVLFDMGLVEFTEPFSSLINQGMVILDGAKMSKSKGNLVLFKEELERHGADALRVALAFAGPVEDDKDWKDVSTTGAQKFLARALRLAQEVTSDKDVVWAEGDVSLRRVTHRLLADAPVLVEQTKFNVVVARLMELVNAIRKAVDGAAGPADPAVREAVEATAMILDLFAPHTAEEMWEILGYEPSIGHVVWRNADPALLVEESVTAVVQIDGKVRATLEVPAKIDTDALETMARGDERVLRALGDRQIVRAIVRAPKVVSFSTK</sequence>
<dbReference type="NCBIfam" id="TIGR00396">
    <property type="entry name" value="leuS_bact"/>
    <property type="match status" value="1"/>
</dbReference>
<dbReference type="Gene3D" id="3.40.50.620">
    <property type="entry name" value="HUPs"/>
    <property type="match status" value="2"/>
</dbReference>
<dbReference type="HAMAP" id="MF_00049_B">
    <property type="entry name" value="Leu_tRNA_synth_B"/>
    <property type="match status" value="1"/>
</dbReference>
<dbReference type="InterPro" id="IPR015413">
    <property type="entry name" value="Methionyl/Leucyl_tRNA_Synth"/>
</dbReference>
<keyword evidence="7 9" id="KW-0030">Aminoacyl-tRNA synthetase</keyword>
<dbReference type="PROSITE" id="PS00178">
    <property type="entry name" value="AA_TRNA_LIGASE_I"/>
    <property type="match status" value="1"/>
</dbReference>
<evidence type="ECO:0000256" key="6">
    <source>
        <dbReference type="ARBA" id="ARBA00022917"/>
    </source>
</evidence>
<evidence type="ECO:0000313" key="17">
    <source>
        <dbReference type="Proteomes" id="UP000657592"/>
    </source>
</evidence>
<keyword evidence="5 9" id="KW-0067">ATP-binding</keyword>
<evidence type="ECO:0000259" key="13">
    <source>
        <dbReference type="Pfam" id="PF08264"/>
    </source>
</evidence>
<dbReference type="Pfam" id="PF08264">
    <property type="entry name" value="Anticodon_1"/>
    <property type="match status" value="1"/>
</dbReference>
<evidence type="ECO:0000256" key="2">
    <source>
        <dbReference type="ARBA" id="ARBA00022490"/>
    </source>
</evidence>
<dbReference type="InterPro" id="IPR001412">
    <property type="entry name" value="aa-tRNA-synth_I_CS"/>
</dbReference>
<comment type="catalytic activity">
    <reaction evidence="8 9">
        <text>tRNA(Leu) + L-leucine + ATP = L-leucyl-tRNA(Leu) + AMP + diphosphate</text>
        <dbReference type="Rhea" id="RHEA:11688"/>
        <dbReference type="Rhea" id="RHEA-COMP:9613"/>
        <dbReference type="Rhea" id="RHEA-COMP:9622"/>
        <dbReference type="ChEBI" id="CHEBI:30616"/>
        <dbReference type="ChEBI" id="CHEBI:33019"/>
        <dbReference type="ChEBI" id="CHEBI:57427"/>
        <dbReference type="ChEBI" id="CHEBI:78442"/>
        <dbReference type="ChEBI" id="CHEBI:78494"/>
        <dbReference type="ChEBI" id="CHEBI:456215"/>
        <dbReference type="EC" id="6.1.1.4"/>
    </reaction>
</comment>
<evidence type="ECO:0000256" key="8">
    <source>
        <dbReference type="ARBA" id="ARBA00047469"/>
    </source>
</evidence>